<evidence type="ECO:0000256" key="1">
    <source>
        <dbReference type="ARBA" id="ARBA00006964"/>
    </source>
</evidence>
<feature type="binding site" evidence="2">
    <location>
        <position position="329"/>
    </location>
    <ligand>
        <name>a divalent metal cation</name>
        <dbReference type="ChEBI" id="CHEBI:60240"/>
        <label>1</label>
    </ligand>
</feature>
<dbReference type="FunFam" id="3.40.1390.30:FF:000001">
    <property type="entry name" value="GTP cyclohydrolase 1 type 2"/>
    <property type="match status" value="1"/>
</dbReference>
<feature type="binding site" evidence="2">
    <location>
        <position position="325"/>
    </location>
    <ligand>
        <name>a divalent metal cation</name>
        <dbReference type="ChEBI" id="CHEBI:60240"/>
        <label>1</label>
    </ligand>
</feature>
<keyword evidence="4" id="KW-1185">Reference proteome</keyword>
<evidence type="ECO:0000313" key="4">
    <source>
        <dbReference type="Proteomes" id="UP000764110"/>
    </source>
</evidence>
<dbReference type="AlphaFoldDB" id="A0A9P8MEC7"/>
<dbReference type="InterPro" id="IPR002678">
    <property type="entry name" value="DUF34/NIF3"/>
</dbReference>
<dbReference type="PANTHER" id="PTHR13799">
    <property type="entry name" value="NGG1 INTERACTING FACTOR 3"/>
    <property type="match status" value="1"/>
</dbReference>
<dbReference type="InterPro" id="IPR036069">
    <property type="entry name" value="DUF34/NIF3_sf"/>
</dbReference>
<accession>A0A9P8MEC7</accession>
<protein>
    <submittedName>
        <fullName evidence="3">Uncharacterized protein</fullName>
    </submittedName>
</protein>
<sequence length="373" mass="40102">MRTAVRSRRCPLTTARSLARFNPRASLTPPSPPLSRRATQASTLFGHGAKLPAWSATSFCTSCKMNETGAWGAWQVEPSKFTRAVVDAMRTLYPEELADRSWDNVGLLVGNSEAEGKQPKVLVTNDLTWQVAADAIGQNVSVIVSYLLLTWQPPQDPFIFSGLKSITNDDPQQATLLRLAQAGVAVYCPHTAVDAAPKGLNTWLADIVAGPHASRRSVAVPCPADPESHSPAGYGAVGHFEAPVSLAEILRRLASELGGLKYVMVASPVGADMKTATVGSFGVCAGSGYDVLKKADVDLLVTGETSHHSALRAIQQGRTLVQVFHSNSERGYLQKFLGPMLEEQLKKAVPEAQVVLSQFDKDPFTIYNVDHLG</sequence>
<reference evidence="3 4" key="1">
    <citation type="submission" date="2020-07" db="EMBL/GenBank/DDBJ databases">
        <title>Metarhizium humberi genome.</title>
        <authorList>
            <person name="Lysoe E."/>
        </authorList>
    </citation>
    <scope>NUCLEOTIDE SEQUENCE [LARGE SCALE GENOMIC DNA]</scope>
    <source>
        <strain evidence="3 4">ESALQ1638</strain>
    </source>
</reference>
<dbReference type="GO" id="GO:0005739">
    <property type="term" value="C:mitochondrion"/>
    <property type="evidence" value="ECO:0007669"/>
    <property type="project" value="TreeGrafter"/>
</dbReference>
<feature type="binding site" evidence="2">
    <location>
        <position position="194"/>
    </location>
    <ligand>
        <name>a divalent metal cation</name>
        <dbReference type="ChEBI" id="CHEBI:60240"/>
        <label>1</label>
    </ligand>
</feature>
<dbReference type="Gene3D" id="3.40.1390.30">
    <property type="entry name" value="NIF3 (NGG1p interacting factor 3)-like"/>
    <property type="match status" value="1"/>
</dbReference>
<dbReference type="GO" id="GO:0046872">
    <property type="term" value="F:metal ion binding"/>
    <property type="evidence" value="ECO:0007669"/>
    <property type="project" value="UniProtKB-KW"/>
</dbReference>
<keyword evidence="2" id="KW-0479">Metal-binding</keyword>
<dbReference type="PANTHER" id="PTHR13799:SF13">
    <property type="entry name" value="NIF3-LIKE PROTEIN 1"/>
    <property type="match status" value="1"/>
</dbReference>
<evidence type="ECO:0000313" key="3">
    <source>
        <dbReference type="EMBL" id="KAH0599190.1"/>
    </source>
</evidence>
<proteinExistence type="inferred from homology"/>
<evidence type="ECO:0000256" key="2">
    <source>
        <dbReference type="PIRSR" id="PIRSR602678-1"/>
    </source>
</evidence>
<organism evidence="3 4">
    <name type="scientific">Metarhizium humberi</name>
    <dbReference type="NCBI Taxonomy" id="2596975"/>
    <lineage>
        <taxon>Eukaryota</taxon>
        <taxon>Fungi</taxon>
        <taxon>Dikarya</taxon>
        <taxon>Ascomycota</taxon>
        <taxon>Pezizomycotina</taxon>
        <taxon>Sordariomycetes</taxon>
        <taxon>Hypocreomycetidae</taxon>
        <taxon>Hypocreales</taxon>
        <taxon>Clavicipitaceae</taxon>
        <taxon>Metarhizium</taxon>
    </lineage>
</organism>
<comment type="caution">
    <text evidence="3">The sequence shown here is derived from an EMBL/GenBank/DDBJ whole genome shotgun (WGS) entry which is preliminary data.</text>
</comment>
<dbReference type="SUPFAM" id="SSF102705">
    <property type="entry name" value="NIF3 (NGG1p interacting factor 3)-like"/>
    <property type="match status" value="1"/>
</dbReference>
<dbReference type="Proteomes" id="UP000764110">
    <property type="component" value="Unassembled WGS sequence"/>
</dbReference>
<name>A0A9P8MEC7_9HYPO</name>
<dbReference type="Pfam" id="PF01784">
    <property type="entry name" value="DUF34_NIF3"/>
    <property type="match status" value="1"/>
</dbReference>
<gene>
    <name evidence="3" type="ORF">MHUMG1_03307</name>
</gene>
<dbReference type="EMBL" id="JACEFI010000004">
    <property type="protein sequence ID" value="KAH0599190.1"/>
    <property type="molecule type" value="Genomic_DNA"/>
</dbReference>
<comment type="similarity">
    <text evidence="1">Belongs to the GTP cyclohydrolase I type 2/NIF3 family.</text>
</comment>